<dbReference type="Pfam" id="PF00903">
    <property type="entry name" value="Glyoxalase"/>
    <property type="match status" value="1"/>
</dbReference>
<evidence type="ECO:0000313" key="3">
    <source>
        <dbReference type="Proteomes" id="UP000000323"/>
    </source>
</evidence>
<keyword evidence="3" id="KW-1185">Reference proteome</keyword>
<accession>D1CEZ4</accession>
<dbReference type="EMBL" id="CP001825">
    <property type="protein sequence ID" value="ACZ41500.1"/>
    <property type="molecule type" value="Genomic_DNA"/>
</dbReference>
<dbReference type="Proteomes" id="UP000000323">
    <property type="component" value="Chromosome 1"/>
</dbReference>
<dbReference type="STRING" id="525904.Tter_0582"/>
<dbReference type="InterPro" id="IPR004360">
    <property type="entry name" value="Glyas_Fos-R_dOase_dom"/>
</dbReference>
<proteinExistence type="predicted"/>
<keyword evidence="2" id="KW-0223">Dioxygenase</keyword>
<name>D1CEZ4_THET1</name>
<dbReference type="InterPro" id="IPR037523">
    <property type="entry name" value="VOC_core"/>
</dbReference>
<dbReference type="HOGENOM" id="CLU_046006_2_7_0"/>
<dbReference type="SUPFAM" id="SSF54593">
    <property type="entry name" value="Glyoxalase/Bleomycin resistance protein/Dihydroxybiphenyl dioxygenase"/>
    <property type="match status" value="1"/>
</dbReference>
<dbReference type="eggNOG" id="COG0346">
    <property type="taxonomic scope" value="Bacteria"/>
</dbReference>
<evidence type="ECO:0000313" key="2">
    <source>
        <dbReference type="EMBL" id="ACZ41500.1"/>
    </source>
</evidence>
<reference evidence="3" key="1">
    <citation type="journal article" date="2010" name="Stand. Genomic Sci.">
        <title>Complete genome sequence of 'Thermobaculum terrenum' type strain (YNP1).</title>
        <authorList>
            <person name="Kiss H."/>
            <person name="Cleland D."/>
            <person name="Lapidus A."/>
            <person name="Lucas S."/>
            <person name="Glavina Del Rio T."/>
            <person name="Nolan M."/>
            <person name="Tice H."/>
            <person name="Han C."/>
            <person name="Goodwin L."/>
            <person name="Pitluck S."/>
            <person name="Liolios K."/>
            <person name="Ivanova N."/>
            <person name="Mavromatis K."/>
            <person name="Ovchinnikova G."/>
            <person name="Pati A."/>
            <person name="Chen A."/>
            <person name="Palaniappan K."/>
            <person name="Land M."/>
            <person name="Hauser L."/>
            <person name="Chang Y."/>
            <person name="Jeffries C."/>
            <person name="Lu M."/>
            <person name="Brettin T."/>
            <person name="Detter J."/>
            <person name="Goker M."/>
            <person name="Tindall B."/>
            <person name="Beck B."/>
            <person name="McDermott T."/>
            <person name="Woyke T."/>
            <person name="Bristow J."/>
            <person name="Eisen J."/>
            <person name="Markowitz V."/>
            <person name="Hugenholtz P."/>
            <person name="Kyrpides N."/>
            <person name="Klenk H."/>
            <person name="Cheng J."/>
        </authorList>
    </citation>
    <scope>NUCLEOTIDE SEQUENCE [LARGE SCALE GENOMIC DNA]</scope>
    <source>
        <strain evidence="3">ATCC BAA-798 / YNP1</strain>
    </source>
</reference>
<dbReference type="GO" id="GO:0051213">
    <property type="term" value="F:dioxygenase activity"/>
    <property type="evidence" value="ECO:0007669"/>
    <property type="project" value="UniProtKB-KW"/>
</dbReference>
<dbReference type="Gene3D" id="3.10.180.10">
    <property type="entry name" value="2,3-Dihydroxybiphenyl 1,2-Dioxygenase, domain 1"/>
    <property type="match status" value="1"/>
</dbReference>
<dbReference type="RefSeq" id="WP_012874535.1">
    <property type="nucleotide sequence ID" value="NC_013525.1"/>
</dbReference>
<gene>
    <name evidence="2" type="ordered locus">Tter_0582</name>
</gene>
<organism evidence="2 3">
    <name type="scientific">Thermobaculum terrenum (strain ATCC BAA-798 / CCMEE 7001 / YNP1)</name>
    <dbReference type="NCBI Taxonomy" id="525904"/>
    <lineage>
        <taxon>Bacteria</taxon>
        <taxon>Bacillati</taxon>
        <taxon>Chloroflexota</taxon>
        <taxon>Chloroflexia</taxon>
        <taxon>Candidatus Thermobaculales</taxon>
        <taxon>Candidatus Thermobaculaceae</taxon>
        <taxon>Thermobaculum</taxon>
    </lineage>
</organism>
<dbReference type="AlphaFoldDB" id="D1CEZ4"/>
<keyword evidence="2" id="KW-0560">Oxidoreductase</keyword>
<dbReference type="PROSITE" id="PS51819">
    <property type="entry name" value="VOC"/>
    <property type="match status" value="1"/>
</dbReference>
<sequence length="136" mass="14950">MILDIGHPAYSVADIERSIQFYAKLGINEAFRLYNDDGSLMLVYLHVAGDRFIELFPNGSGAGSSAGASYRHLCLLVDDLGLTLQDLRQQGVDIARGPILGRDNNWQAWISDPDGNPIELMQISKDSPQYKAAHSS</sequence>
<dbReference type="InterPro" id="IPR029068">
    <property type="entry name" value="Glyas_Bleomycin-R_OHBP_Dase"/>
</dbReference>
<evidence type="ECO:0000259" key="1">
    <source>
        <dbReference type="PROSITE" id="PS51819"/>
    </source>
</evidence>
<dbReference type="KEGG" id="ttr:Tter_0582"/>
<feature type="domain" description="VOC" evidence="1">
    <location>
        <begin position="4"/>
        <end position="123"/>
    </location>
</feature>
<dbReference type="OrthoDB" id="9813630at2"/>
<dbReference type="CDD" id="cd06587">
    <property type="entry name" value="VOC"/>
    <property type="match status" value="1"/>
</dbReference>
<protein>
    <submittedName>
        <fullName evidence="2">Glyoxalase/bleomycin resistance protein/dioxygenase</fullName>
    </submittedName>
</protein>